<keyword evidence="1" id="KW-0808">Transferase</keyword>
<dbReference type="InterPro" id="IPR029063">
    <property type="entry name" value="SAM-dependent_MTases_sf"/>
</dbReference>
<organism evidence="1 2">
    <name type="scientific">Akkermansia biwaensis</name>
    <dbReference type="NCBI Taxonomy" id="2946555"/>
    <lineage>
        <taxon>Bacteria</taxon>
        <taxon>Pseudomonadati</taxon>
        <taxon>Verrucomicrobiota</taxon>
        <taxon>Verrucomicrobiia</taxon>
        <taxon>Verrucomicrobiales</taxon>
        <taxon>Akkermansiaceae</taxon>
        <taxon>Akkermansia</taxon>
    </lineage>
</organism>
<dbReference type="EMBL" id="AP025943">
    <property type="protein sequence ID" value="BDL43552.1"/>
    <property type="molecule type" value="Genomic_DNA"/>
</dbReference>
<keyword evidence="2" id="KW-1185">Reference proteome</keyword>
<dbReference type="CDD" id="cd02440">
    <property type="entry name" value="AdoMet_MTases"/>
    <property type="match status" value="1"/>
</dbReference>
<dbReference type="GO" id="GO:0008168">
    <property type="term" value="F:methyltransferase activity"/>
    <property type="evidence" value="ECO:0007669"/>
    <property type="project" value="UniProtKB-KW"/>
</dbReference>
<protein>
    <submittedName>
        <fullName evidence="1">rRNA methyltransferase</fullName>
    </submittedName>
</protein>
<proteinExistence type="predicted"/>
<dbReference type="RefSeq" id="WP_215435623.1">
    <property type="nucleotide sequence ID" value="NZ_AP025943.1"/>
</dbReference>
<dbReference type="PANTHER" id="PTHR35276:SF1">
    <property type="entry name" value="TRNA (MNM(5)S(2)U34)-METHYLTRANSFERASE, CHLOROPLASTIC"/>
    <property type="match status" value="1"/>
</dbReference>
<dbReference type="Pfam" id="PF06962">
    <property type="entry name" value="rRNA_methylase"/>
    <property type="match status" value="1"/>
</dbReference>
<dbReference type="GO" id="GO:0032259">
    <property type="term" value="P:methylation"/>
    <property type="evidence" value="ECO:0007669"/>
    <property type="project" value="UniProtKB-KW"/>
</dbReference>
<keyword evidence="1" id="KW-0489">Methyltransferase</keyword>
<accession>A0ABM7ZFM6</accession>
<gene>
    <name evidence="1" type="ORF">Abiwalacus_11260</name>
</gene>
<dbReference type="InterPro" id="IPR010719">
    <property type="entry name" value="MnmM_MeTrfase"/>
</dbReference>
<dbReference type="PANTHER" id="PTHR35276">
    <property type="entry name" value="S-ADENOSYL-L-METHIONINE-DEPENDENT METHYLTRANSFERASES SUPERFAMILY PROTEIN"/>
    <property type="match status" value="1"/>
</dbReference>
<sequence length="191" mass="20753">MKCSLLSRPMTCAHDWISRLVLPGDTVVDATAGNGHDTAFLARLVGPGGKVHAFDIQEEALRSARERLREEGLLTDAVCFHLASHSRLAELVRGPVKAIMFNLGYLPGGDRNLITRTDSTLAALEQAVNLTAPNGILSVMCYPGHEGGNTEAAAVEQLLSRLPHHLWRTGKYQLLNTSTPAPFQICAFRLD</sequence>
<dbReference type="SUPFAM" id="SSF53335">
    <property type="entry name" value="S-adenosyl-L-methionine-dependent methyltransferases"/>
    <property type="match status" value="1"/>
</dbReference>
<reference evidence="1" key="1">
    <citation type="submission" date="2022-06" db="EMBL/GenBank/DDBJ databases">
        <title>Akkermansia biwalacus sp. nov., an anaerobic mucin-degrading bacterium isolated from human intestine.</title>
        <authorList>
            <person name="Kobayashi Y."/>
            <person name="Inoue S."/>
            <person name="Kawahara T."/>
            <person name="Kohda N."/>
        </authorList>
    </citation>
    <scope>NUCLEOTIDE SEQUENCE</scope>
    <source>
        <strain evidence="1">WON2089</strain>
    </source>
</reference>
<name>A0ABM7ZFM6_9BACT</name>
<dbReference type="Proteomes" id="UP001062263">
    <property type="component" value="Chromosome"/>
</dbReference>
<dbReference type="Gene3D" id="3.40.50.150">
    <property type="entry name" value="Vaccinia Virus protein VP39"/>
    <property type="match status" value="1"/>
</dbReference>
<evidence type="ECO:0000313" key="1">
    <source>
        <dbReference type="EMBL" id="BDL43552.1"/>
    </source>
</evidence>
<evidence type="ECO:0000313" key="2">
    <source>
        <dbReference type="Proteomes" id="UP001062263"/>
    </source>
</evidence>